<dbReference type="SUPFAM" id="SSF48371">
    <property type="entry name" value="ARM repeat"/>
    <property type="match status" value="1"/>
</dbReference>
<evidence type="ECO:0008006" key="4">
    <source>
        <dbReference type="Google" id="ProtNLM"/>
    </source>
</evidence>
<dbReference type="SUPFAM" id="SSF50978">
    <property type="entry name" value="WD40 repeat-like"/>
    <property type="match status" value="1"/>
</dbReference>
<feature type="compositionally biased region" description="Polar residues" evidence="1">
    <location>
        <begin position="79"/>
        <end position="96"/>
    </location>
</feature>
<evidence type="ECO:0000313" key="2">
    <source>
        <dbReference type="EMBL" id="KAF5384322.1"/>
    </source>
</evidence>
<dbReference type="Proteomes" id="UP000565441">
    <property type="component" value="Unassembled WGS sequence"/>
</dbReference>
<feature type="region of interest" description="Disordered" evidence="1">
    <location>
        <begin position="79"/>
        <end position="226"/>
    </location>
</feature>
<proteinExistence type="predicted"/>
<comment type="caution">
    <text evidence="2">The sequence shown here is derived from an EMBL/GenBank/DDBJ whole genome shotgun (WGS) entry which is preliminary data.</text>
</comment>
<sequence length="1357" mass="149448">MNSSSSLLLPLTFPKYSETKKSNELYTQLLDTSCSRAQPSVLKSWGPLSSSSLDVGGNVRHGGVIIGTQDGTLYLLSQNTPSFGETQLPESQVSRPTSPPRLLHDSRTPSRSSTPSANSPPFNISQRSRVVSSVTTEQVEAPKNYVDFDDEPDKLKDMLKGRQPRESREKYASPSEPDKFHGHERSPTPSLLGSSSQKRKEVPRSLLSATHSPAFTATSPSYPPSPHDHTFDFPYDIGLWYHVIPPQSGPGHTVTSIRVIGDKQFLVVLQEAGNLSVFSLQDGSCLATTNEPIVTLQPPIGIEDKDASHALWLWNHLEVYHIGESTIILTSAAVSPNSPSPASMDREDNRALRSRLSIFEFHSNDHLSPLEIGLEKVGQWCYGGTCFGVGLHQESDKTLTFFTVTTDGRFVVRGLQLLPRVAPQMENHQLEKDTVNLSSIPLPNPFKALKSHSAEHLPPGHSTRKPGRVALDDERDLGEILAGASPLGFRARSTAGKILGLSWSEGQLTAFEYEIGYLRVLYTDHVVGIQDLQWTTDTSYTVLFEDQAASYNFNIVDPNNDEVVASAAPEWTTIVKHLRQSIPIGQHDAVDISSATQIMVTSLSKKGSRKLTAIEIAGVSNAPRVLWKARSSKSWPTPKAEITSLLPLELDLIVQGYADGRLRQSSLMQMIGEPDKATRSDKASDSPLNGFVTGLHLVQNSRTKERFIIGGGDDGSVALWTADQFKLCARWTLFTTCLSSVIQIQDQQTSPLRGFDGFQFLYLIPGSAAPLCRICLGANNLLLVYANNRARLWDVQTQEFWRSMTLEKVEELLEQGGWTDIALDARASLPNIALKTIPGQIHSSDVASTLILDLDRFTTESVVVAKSISTNRDQTRAILLTLERLRSVLSVLLTPGLNNDIDTICSAKLGIRPSRVSVGLVSHSAVTLYNKRNAQDPWCLSGDVSAARALSIAVVLGALGLFEEFMEGANTVMIFYATSLASAVGPAYQSPSLVYLARRWFDGSNEIRRSARVLFDYAIACLSDEESNEIAEHWQHHLPCLQPTADRESIHAALALFLCGYLASEKYSLLSTSALTDISKSIALYFHDEQSLHRVLAIDLCSRGFHIWQHYIDAMEILRALFTLATSSRKESINIQNVGHQARLAVLQIASSNTALFMTTLGLDILTPPTLEHRKAVLQIVAFLIRKRPLVLRPHIPRLMEAVVKSLDPNLTTYREAVFDAATEIIGHVVKTFPTVDFHTATQRLAVGSNDGAVVMYDLKTAIRLFSPDGRRLLTLSLDESVVLVWKVGSSFTSFFNPGAPPRQGHNGSQPFKTISFNVGAVANMDVQETMEVVRFDWVADRSVKIKIRDSIMTFST</sequence>
<dbReference type="PANTHER" id="PTHR44099">
    <property type="entry name" value="RABCONNECTIN-3B, ISOFORM A"/>
    <property type="match status" value="1"/>
</dbReference>
<gene>
    <name evidence="2" type="ORF">D9615_003314</name>
</gene>
<dbReference type="PANTHER" id="PTHR44099:SF4">
    <property type="entry name" value="RABCONNECTIN-3B, ISOFORM A"/>
    <property type="match status" value="1"/>
</dbReference>
<keyword evidence="3" id="KW-1185">Reference proteome</keyword>
<dbReference type="InterPro" id="IPR016024">
    <property type="entry name" value="ARM-type_fold"/>
</dbReference>
<protein>
    <recommendedName>
        <fullName evidence="4">WD40 repeat-like protein</fullName>
    </recommendedName>
</protein>
<feature type="compositionally biased region" description="Polar residues" evidence="1">
    <location>
        <begin position="207"/>
        <end position="220"/>
    </location>
</feature>
<evidence type="ECO:0000313" key="3">
    <source>
        <dbReference type="Proteomes" id="UP000565441"/>
    </source>
</evidence>
<accession>A0A8H5M867</accession>
<feature type="compositionally biased region" description="Basic and acidic residues" evidence="1">
    <location>
        <begin position="153"/>
        <end position="186"/>
    </location>
</feature>
<dbReference type="InterPro" id="IPR036322">
    <property type="entry name" value="WD40_repeat_dom_sf"/>
</dbReference>
<organism evidence="2 3">
    <name type="scientific">Tricholomella constricta</name>
    <dbReference type="NCBI Taxonomy" id="117010"/>
    <lineage>
        <taxon>Eukaryota</taxon>
        <taxon>Fungi</taxon>
        <taxon>Dikarya</taxon>
        <taxon>Basidiomycota</taxon>
        <taxon>Agaricomycotina</taxon>
        <taxon>Agaricomycetes</taxon>
        <taxon>Agaricomycetidae</taxon>
        <taxon>Agaricales</taxon>
        <taxon>Tricholomatineae</taxon>
        <taxon>Lyophyllaceae</taxon>
        <taxon>Tricholomella</taxon>
    </lineage>
</organism>
<dbReference type="OrthoDB" id="338622at2759"/>
<feature type="compositionally biased region" description="Low complexity" evidence="1">
    <location>
        <begin position="109"/>
        <end position="139"/>
    </location>
</feature>
<reference evidence="2 3" key="1">
    <citation type="journal article" date="2020" name="ISME J.">
        <title>Uncovering the hidden diversity of litter-decomposition mechanisms in mushroom-forming fungi.</title>
        <authorList>
            <person name="Floudas D."/>
            <person name="Bentzer J."/>
            <person name="Ahren D."/>
            <person name="Johansson T."/>
            <person name="Persson P."/>
            <person name="Tunlid A."/>
        </authorList>
    </citation>
    <scope>NUCLEOTIDE SEQUENCE [LARGE SCALE GENOMIC DNA]</scope>
    <source>
        <strain evidence="2 3">CBS 661.87</strain>
    </source>
</reference>
<name>A0A8H5M867_9AGAR</name>
<dbReference type="InterPro" id="IPR049916">
    <property type="entry name" value="WDR72-like"/>
</dbReference>
<dbReference type="EMBL" id="JAACJP010000005">
    <property type="protein sequence ID" value="KAF5384322.1"/>
    <property type="molecule type" value="Genomic_DNA"/>
</dbReference>
<feature type="compositionally biased region" description="Polar residues" evidence="1">
    <location>
        <begin position="187"/>
        <end position="196"/>
    </location>
</feature>
<dbReference type="Gene3D" id="2.130.10.10">
    <property type="entry name" value="YVTN repeat-like/Quinoprotein amine dehydrogenase"/>
    <property type="match status" value="1"/>
</dbReference>
<dbReference type="InterPro" id="IPR015943">
    <property type="entry name" value="WD40/YVTN_repeat-like_dom_sf"/>
</dbReference>
<evidence type="ECO:0000256" key="1">
    <source>
        <dbReference type="SAM" id="MobiDB-lite"/>
    </source>
</evidence>
<dbReference type="GO" id="GO:0005737">
    <property type="term" value="C:cytoplasm"/>
    <property type="evidence" value="ECO:0007669"/>
    <property type="project" value="TreeGrafter"/>
</dbReference>